<evidence type="ECO:0000313" key="2">
    <source>
        <dbReference type="EMBL" id="MBB3121458.1"/>
    </source>
</evidence>
<dbReference type="AlphaFoldDB" id="A0A7W5BEF5"/>
<proteinExistence type="predicted"/>
<evidence type="ECO:0000256" key="1">
    <source>
        <dbReference type="SAM" id="MobiDB-lite"/>
    </source>
</evidence>
<sequence>MPKGISPKREREYTELERKFEQEGRYKGREDEVAARIVNKQRRESGETKGQRQDKRAGQAPDRGLPIKDYQRLTVPQIRSRLGELTAPQRKTIRSFESAHKNRKGVLEALQRAH</sequence>
<feature type="compositionally biased region" description="Basic and acidic residues" evidence="1">
    <location>
        <begin position="41"/>
        <end position="57"/>
    </location>
</feature>
<feature type="compositionally biased region" description="Basic and acidic residues" evidence="1">
    <location>
        <begin position="22"/>
        <end position="34"/>
    </location>
</feature>
<evidence type="ECO:0000313" key="3">
    <source>
        <dbReference type="Proteomes" id="UP000541535"/>
    </source>
</evidence>
<protein>
    <recommendedName>
        <fullName evidence="4">Plasmid stabilization protein</fullName>
    </recommendedName>
</protein>
<gene>
    <name evidence="2" type="ORF">FHS03_004536</name>
</gene>
<dbReference type="Proteomes" id="UP000541535">
    <property type="component" value="Unassembled WGS sequence"/>
</dbReference>
<organism evidence="2 3">
    <name type="scientific">Pseudoduganella violacea</name>
    <dbReference type="NCBI Taxonomy" id="1715466"/>
    <lineage>
        <taxon>Bacteria</taxon>
        <taxon>Pseudomonadati</taxon>
        <taxon>Pseudomonadota</taxon>
        <taxon>Betaproteobacteria</taxon>
        <taxon>Burkholderiales</taxon>
        <taxon>Oxalobacteraceae</taxon>
        <taxon>Telluria group</taxon>
        <taxon>Pseudoduganella</taxon>
    </lineage>
</organism>
<dbReference type="EMBL" id="JACHXD010000016">
    <property type="protein sequence ID" value="MBB3121458.1"/>
    <property type="molecule type" value="Genomic_DNA"/>
</dbReference>
<keyword evidence="3" id="KW-1185">Reference proteome</keyword>
<evidence type="ECO:0008006" key="4">
    <source>
        <dbReference type="Google" id="ProtNLM"/>
    </source>
</evidence>
<feature type="region of interest" description="Disordered" evidence="1">
    <location>
        <begin position="22"/>
        <end position="74"/>
    </location>
</feature>
<reference evidence="2 3" key="1">
    <citation type="submission" date="2020-08" db="EMBL/GenBank/DDBJ databases">
        <title>Genomic Encyclopedia of Type Strains, Phase III (KMG-III): the genomes of soil and plant-associated and newly described type strains.</title>
        <authorList>
            <person name="Whitman W."/>
        </authorList>
    </citation>
    <scope>NUCLEOTIDE SEQUENCE [LARGE SCALE GENOMIC DNA]</scope>
    <source>
        <strain evidence="2 3">CECT 8897</strain>
    </source>
</reference>
<accession>A0A7W5BEF5</accession>
<dbReference type="RefSeq" id="WP_183443168.1">
    <property type="nucleotide sequence ID" value="NZ_JACHXD010000016.1"/>
</dbReference>
<name>A0A7W5BEF5_9BURK</name>
<comment type="caution">
    <text evidence="2">The sequence shown here is derived from an EMBL/GenBank/DDBJ whole genome shotgun (WGS) entry which is preliminary data.</text>
</comment>